<dbReference type="GO" id="GO:0030246">
    <property type="term" value="F:carbohydrate binding"/>
    <property type="evidence" value="ECO:0007669"/>
    <property type="project" value="InterPro"/>
</dbReference>
<keyword evidence="6" id="KW-1185">Reference proteome</keyword>
<dbReference type="SUPFAM" id="SSF88713">
    <property type="entry name" value="Glycoside hydrolase/deacetylase"/>
    <property type="match status" value="1"/>
</dbReference>
<name>A0A1A9VX99_GLOAU</name>
<evidence type="ECO:0000256" key="2">
    <source>
        <dbReference type="ARBA" id="ARBA00022833"/>
    </source>
</evidence>
<dbReference type="InterPro" id="IPR027291">
    <property type="entry name" value="Glyco_hydro_38_N_sf"/>
</dbReference>
<evidence type="ECO:0000313" key="6">
    <source>
        <dbReference type="Proteomes" id="UP000078200"/>
    </source>
</evidence>
<dbReference type="InterPro" id="IPR011330">
    <property type="entry name" value="Glyco_hydro/deAcase_b/a-brl"/>
</dbReference>
<dbReference type="AlphaFoldDB" id="A0A1A9VX99"/>
<dbReference type="Proteomes" id="UP000078200">
    <property type="component" value="Unassembled WGS sequence"/>
</dbReference>
<feature type="domain" description="Glycosyl hydrolase family 38 C-terminal" evidence="4">
    <location>
        <begin position="174"/>
        <end position="251"/>
    </location>
</feature>
<organism evidence="5 6">
    <name type="scientific">Glossina austeni</name>
    <name type="common">Savannah tsetse fly</name>
    <dbReference type="NCBI Taxonomy" id="7395"/>
    <lineage>
        <taxon>Eukaryota</taxon>
        <taxon>Metazoa</taxon>
        <taxon>Ecdysozoa</taxon>
        <taxon>Arthropoda</taxon>
        <taxon>Hexapoda</taxon>
        <taxon>Insecta</taxon>
        <taxon>Pterygota</taxon>
        <taxon>Neoptera</taxon>
        <taxon>Endopterygota</taxon>
        <taxon>Diptera</taxon>
        <taxon>Brachycera</taxon>
        <taxon>Muscomorpha</taxon>
        <taxon>Hippoboscoidea</taxon>
        <taxon>Glossinidae</taxon>
        <taxon>Glossina</taxon>
    </lineage>
</organism>
<dbReference type="InterPro" id="IPR011682">
    <property type="entry name" value="Glyco_hydro_38_C"/>
</dbReference>
<dbReference type="InterPro" id="IPR050843">
    <property type="entry name" value="Glycosyl_Hydrlase_38"/>
</dbReference>
<protein>
    <submittedName>
        <fullName evidence="5">Uncharacterized protein</fullName>
    </submittedName>
</protein>
<evidence type="ECO:0000259" key="3">
    <source>
        <dbReference type="Pfam" id="PF01074"/>
    </source>
</evidence>
<dbReference type="PANTHER" id="PTHR11607:SF3">
    <property type="entry name" value="LYSOSOMAL ALPHA-MANNOSIDASE"/>
    <property type="match status" value="1"/>
</dbReference>
<accession>A0A1A9VX99</accession>
<dbReference type="Gene3D" id="2.70.98.30">
    <property type="entry name" value="Golgi alpha-mannosidase II, domain 4"/>
    <property type="match status" value="1"/>
</dbReference>
<dbReference type="Pfam" id="PF07748">
    <property type="entry name" value="Glyco_hydro_38C"/>
    <property type="match status" value="1"/>
</dbReference>
<dbReference type="InterPro" id="IPR000602">
    <property type="entry name" value="Glyco_hydro_38_N"/>
</dbReference>
<evidence type="ECO:0000256" key="1">
    <source>
        <dbReference type="ARBA" id="ARBA00001947"/>
    </source>
</evidence>
<dbReference type="VEuPathDB" id="VectorBase:GAUT050592"/>
<dbReference type="GO" id="GO:0006013">
    <property type="term" value="P:mannose metabolic process"/>
    <property type="evidence" value="ECO:0007669"/>
    <property type="project" value="InterPro"/>
</dbReference>
<dbReference type="PANTHER" id="PTHR11607">
    <property type="entry name" value="ALPHA-MANNOSIDASE"/>
    <property type="match status" value="1"/>
</dbReference>
<feature type="domain" description="Glycoside hydrolase family 38 N-terminal" evidence="3">
    <location>
        <begin position="58"/>
        <end position="163"/>
    </location>
</feature>
<evidence type="ECO:0000313" key="5">
    <source>
        <dbReference type="EnsemblMetazoa" id="GAUT050592-PA"/>
    </source>
</evidence>
<dbReference type="Gene3D" id="3.20.110.10">
    <property type="entry name" value="Glycoside hydrolase 38, N terminal domain"/>
    <property type="match status" value="1"/>
</dbReference>
<dbReference type="InterPro" id="IPR011013">
    <property type="entry name" value="Gal_mutarotase_sf_dom"/>
</dbReference>
<dbReference type="Pfam" id="PF01074">
    <property type="entry name" value="Glyco_hydro_38N"/>
    <property type="match status" value="1"/>
</dbReference>
<reference evidence="5" key="1">
    <citation type="submission" date="2020-05" db="UniProtKB">
        <authorList>
            <consortium name="EnsemblMetazoa"/>
        </authorList>
    </citation>
    <scope>IDENTIFICATION</scope>
    <source>
        <strain evidence="5">TTRI</strain>
    </source>
</reference>
<dbReference type="STRING" id="7395.A0A1A9VX99"/>
<keyword evidence="2" id="KW-0862">Zinc</keyword>
<sequence>MTAVLCTAKTVLYGDFSANVVATASMTVKYSNFILRASFTPVIVEWIFYQLDRFSTMSRSHNRLGWVKTINEGFYGSEDDIRNAGVQTMLDHVIVQLFKNEHRRFIYGMSLFLKTMNMQEGVLKLINEGRLEFVGGTGASNCEATVPCPLLARALVNAQNIVKMPLHELTSFKMLKSSISHEGVFYTGLNGREMMKRVRKERDFFRSNDTEGVSSNYYLINGRLVLEGDRARLVLLNDRTQGGSSTEEGALE</sequence>
<dbReference type="GO" id="GO:0005764">
    <property type="term" value="C:lysosome"/>
    <property type="evidence" value="ECO:0007669"/>
    <property type="project" value="TreeGrafter"/>
</dbReference>
<dbReference type="SUPFAM" id="SSF74650">
    <property type="entry name" value="Galactose mutarotase-like"/>
    <property type="match status" value="1"/>
</dbReference>
<proteinExistence type="predicted"/>
<evidence type="ECO:0000259" key="4">
    <source>
        <dbReference type="Pfam" id="PF07748"/>
    </source>
</evidence>
<dbReference type="GO" id="GO:0004559">
    <property type="term" value="F:alpha-mannosidase activity"/>
    <property type="evidence" value="ECO:0007669"/>
    <property type="project" value="InterPro"/>
</dbReference>
<dbReference type="EnsemblMetazoa" id="GAUT050592-RA">
    <property type="protein sequence ID" value="GAUT050592-PA"/>
    <property type="gene ID" value="GAUT050592"/>
</dbReference>
<comment type="cofactor">
    <cofactor evidence="1">
        <name>Zn(2+)</name>
        <dbReference type="ChEBI" id="CHEBI:29105"/>
    </cofactor>
</comment>